<accession>A0AAE0L3Y6</accession>
<sequence length="101" mass="11142">MLRQRSKNFNYFIEELIQDLAEAKYVLRLRAAHSIVGDNCELIVWCTAIFHQVVDAFNYATILPAFFLSIVGGINGAVHHSHGIGQASDGLMHASGGYHIA</sequence>
<evidence type="ECO:0000313" key="2">
    <source>
        <dbReference type="Proteomes" id="UP001190700"/>
    </source>
</evidence>
<reference evidence="1 2" key="1">
    <citation type="journal article" date="2015" name="Genome Biol. Evol.">
        <title>Comparative Genomics of a Bacterivorous Green Alga Reveals Evolutionary Causalities and Consequences of Phago-Mixotrophic Mode of Nutrition.</title>
        <authorList>
            <person name="Burns J.A."/>
            <person name="Paasch A."/>
            <person name="Narechania A."/>
            <person name="Kim E."/>
        </authorList>
    </citation>
    <scope>NUCLEOTIDE SEQUENCE [LARGE SCALE GENOMIC DNA]</scope>
    <source>
        <strain evidence="1 2">PLY_AMNH</strain>
    </source>
</reference>
<proteinExistence type="predicted"/>
<keyword evidence="2" id="KW-1185">Reference proteome</keyword>
<dbReference type="EMBL" id="LGRX02010122">
    <property type="protein sequence ID" value="KAK3270934.1"/>
    <property type="molecule type" value="Genomic_DNA"/>
</dbReference>
<dbReference type="Proteomes" id="UP001190700">
    <property type="component" value="Unassembled WGS sequence"/>
</dbReference>
<name>A0AAE0L3Y6_9CHLO</name>
<protein>
    <submittedName>
        <fullName evidence="1">Uncharacterized protein</fullName>
    </submittedName>
</protein>
<organism evidence="1 2">
    <name type="scientific">Cymbomonas tetramitiformis</name>
    <dbReference type="NCBI Taxonomy" id="36881"/>
    <lineage>
        <taxon>Eukaryota</taxon>
        <taxon>Viridiplantae</taxon>
        <taxon>Chlorophyta</taxon>
        <taxon>Pyramimonadophyceae</taxon>
        <taxon>Pyramimonadales</taxon>
        <taxon>Pyramimonadaceae</taxon>
        <taxon>Cymbomonas</taxon>
    </lineage>
</organism>
<comment type="caution">
    <text evidence="1">The sequence shown here is derived from an EMBL/GenBank/DDBJ whole genome shotgun (WGS) entry which is preliminary data.</text>
</comment>
<evidence type="ECO:0000313" key="1">
    <source>
        <dbReference type="EMBL" id="KAK3270934.1"/>
    </source>
</evidence>
<dbReference type="AlphaFoldDB" id="A0AAE0L3Y6"/>
<gene>
    <name evidence="1" type="ORF">CYMTET_20693</name>
</gene>